<feature type="region of interest" description="Disordered" evidence="1">
    <location>
        <begin position="1"/>
        <end position="42"/>
    </location>
</feature>
<feature type="compositionally biased region" description="Low complexity" evidence="1">
    <location>
        <begin position="13"/>
        <end position="35"/>
    </location>
</feature>
<dbReference type="AlphaFoldDB" id="A0A4Z2ED39"/>
<reference evidence="2 3" key="1">
    <citation type="submission" date="2019-03" db="EMBL/GenBank/DDBJ databases">
        <title>First draft genome of Liparis tanakae, snailfish: a comprehensive survey of snailfish specific genes.</title>
        <authorList>
            <person name="Kim W."/>
            <person name="Song I."/>
            <person name="Jeong J.-H."/>
            <person name="Kim D."/>
            <person name="Kim S."/>
            <person name="Ryu S."/>
            <person name="Song J.Y."/>
            <person name="Lee S.K."/>
        </authorList>
    </citation>
    <scope>NUCLEOTIDE SEQUENCE [LARGE SCALE GENOMIC DNA]</scope>
    <source>
        <tissue evidence="2">Muscle</tissue>
    </source>
</reference>
<accession>A0A4Z2ED39</accession>
<feature type="compositionally biased region" description="Polar residues" evidence="1">
    <location>
        <begin position="132"/>
        <end position="143"/>
    </location>
</feature>
<evidence type="ECO:0000256" key="1">
    <source>
        <dbReference type="SAM" id="MobiDB-lite"/>
    </source>
</evidence>
<dbReference type="EMBL" id="SRLO01010282">
    <property type="protein sequence ID" value="TNN26424.1"/>
    <property type="molecule type" value="Genomic_DNA"/>
</dbReference>
<feature type="region of interest" description="Disordered" evidence="1">
    <location>
        <begin position="132"/>
        <end position="210"/>
    </location>
</feature>
<keyword evidence="3" id="KW-1185">Reference proteome</keyword>
<dbReference type="OrthoDB" id="5371837at2759"/>
<gene>
    <name evidence="2" type="ORF">EYF80_063440</name>
</gene>
<proteinExistence type="predicted"/>
<feature type="compositionally biased region" description="Basic and acidic residues" evidence="1">
    <location>
        <begin position="164"/>
        <end position="187"/>
    </location>
</feature>
<organism evidence="2 3">
    <name type="scientific">Liparis tanakae</name>
    <name type="common">Tanaka's snailfish</name>
    <dbReference type="NCBI Taxonomy" id="230148"/>
    <lineage>
        <taxon>Eukaryota</taxon>
        <taxon>Metazoa</taxon>
        <taxon>Chordata</taxon>
        <taxon>Craniata</taxon>
        <taxon>Vertebrata</taxon>
        <taxon>Euteleostomi</taxon>
        <taxon>Actinopterygii</taxon>
        <taxon>Neopterygii</taxon>
        <taxon>Teleostei</taxon>
        <taxon>Neoteleostei</taxon>
        <taxon>Acanthomorphata</taxon>
        <taxon>Eupercaria</taxon>
        <taxon>Perciformes</taxon>
        <taxon>Cottioidei</taxon>
        <taxon>Cottales</taxon>
        <taxon>Liparidae</taxon>
        <taxon>Liparis</taxon>
    </lineage>
</organism>
<dbReference type="Proteomes" id="UP000314294">
    <property type="component" value="Unassembled WGS sequence"/>
</dbReference>
<evidence type="ECO:0000313" key="2">
    <source>
        <dbReference type="EMBL" id="TNN26424.1"/>
    </source>
</evidence>
<feature type="region of interest" description="Disordered" evidence="1">
    <location>
        <begin position="250"/>
        <end position="283"/>
    </location>
</feature>
<protein>
    <submittedName>
        <fullName evidence="2">Uncharacterized protein</fullName>
    </submittedName>
</protein>
<name>A0A4Z2ED39_9TELE</name>
<evidence type="ECO:0000313" key="3">
    <source>
        <dbReference type="Proteomes" id="UP000314294"/>
    </source>
</evidence>
<sequence length="283" mass="30563">MWPPGSPEVVQDPAAGTGPSPGRARGAPSGSGSRTWRASAGSQLENIPEVRGHEFTLVFKYPTEIENEYLEPNAPLTEFGLHNGSRVLVVVDVRVSADAVLEADVQIIPEEAVQHHMPHHPDPVLNLQENQENPQVRAGQSGSEPVRAGQSGSEPVRAGQSGSERVRAGQSRSERVRAGQSRSERVRAGQSRSEPVRAGQSRSERVRAGQSGSTCWREEVEEILQLHLLEGRGGAVAQVWDSRSGTPGLGLQVWDQAPGLGLEEPSDTRRENRTSPKVLRTLA</sequence>
<comment type="caution">
    <text evidence="2">The sequence shown here is derived from an EMBL/GenBank/DDBJ whole genome shotgun (WGS) entry which is preliminary data.</text>
</comment>